<protein>
    <submittedName>
        <fullName evidence="10">Putrescine transport system permease protein</fullName>
    </submittedName>
</protein>
<feature type="domain" description="ABC transmembrane type-1" evidence="9">
    <location>
        <begin position="64"/>
        <end position="259"/>
    </location>
</feature>
<dbReference type="GO" id="GO:0005886">
    <property type="term" value="C:plasma membrane"/>
    <property type="evidence" value="ECO:0007669"/>
    <property type="project" value="UniProtKB-SubCell"/>
</dbReference>
<feature type="transmembrane region" description="Helical" evidence="8">
    <location>
        <begin position="12"/>
        <end position="34"/>
    </location>
</feature>
<reference evidence="10 11" key="1">
    <citation type="submission" date="2019-03" db="EMBL/GenBank/DDBJ databases">
        <title>Genomic Encyclopedia of Type Strains, Phase IV (KMG-IV): sequencing the most valuable type-strain genomes for metagenomic binning, comparative biology and taxonomic classification.</title>
        <authorList>
            <person name="Goeker M."/>
        </authorList>
    </citation>
    <scope>NUCLEOTIDE SEQUENCE [LARGE SCALE GENOMIC DNA]</scope>
    <source>
        <strain evidence="10 11">DSM 654</strain>
    </source>
</reference>
<dbReference type="RefSeq" id="WP_132569365.1">
    <property type="nucleotide sequence ID" value="NZ_CBCSGL010000010.1"/>
</dbReference>
<evidence type="ECO:0000256" key="7">
    <source>
        <dbReference type="ARBA" id="ARBA00023136"/>
    </source>
</evidence>
<name>A0A4R3VL29_ROSSA</name>
<gene>
    <name evidence="10" type="ORF">EV671_1001340</name>
</gene>
<dbReference type="Proteomes" id="UP000295110">
    <property type="component" value="Unassembled WGS sequence"/>
</dbReference>
<sequence>MNAVRLSRGVSRAWLAGGFAFLYLPIVALIVYSFNDSPVPEVWAGFTLKWFGQLGRDDELIAALGLSARVAFMSATTAVVLGVLAAWAMVKLRRFRGKPLFVGMINAPLLMPEVIVGLSLMLFLVSVQHLLGFPRRGFVTIWLGHVLLCLSYATIVIEARLRELPPQLEEAALDLGAKPWQIFWLVTLPLIGQSLASAWLLSFTLSLDDVVLSEFLSGPGATTLPMVIFSRARLGLSPSINAVATVIVAVVSLGVIAVSLWLARQGRTKENRP</sequence>
<keyword evidence="11" id="KW-1185">Reference proteome</keyword>
<dbReference type="PANTHER" id="PTHR43848:SF2">
    <property type="entry name" value="PUTRESCINE TRANSPORT SYSTEM PERMEASE PROTEIN POTI"/>
    <property type="match status" value="1"/>
</dbReference>
<feature type="transmembrane region" description="Helical" evidence="8">
    <location>
        <begin position="182"/>
        <end position="201"/>
    </location>
</feature>
<accession>A0A4R3VL29</accession>
<dbReference type="Gene3D" id="1.10.3720.10">
    <property type="entry name" value="MetI-like"/>
    <property type="match status" value="1"/>
</dbReference>
<comment type="similarity">
    <text evidence="2">Belongs to the binding-protein-dependent transport system permease family. CysTW subfamily.</text>
</comment>
<comment type="subcellular location">
    <subcellularLocation>
        <location evidence="1 8">Cell membrane</location>
        <topology evidence="1 8">Multi-pass membrane protein</topology>
    </subcellularLocation>
</comment>
<keyword evidence="5 8" id="KW-0812">Transmembrane</keyword>
<organism evidence="10 11">
    <name type="scientific">Roseateles saccharophilus</name>
    <name type="common">Pseudomonas saccharophila</name>
    <dbReference type="NCBI Taxonomy" id="304"/>
    <lineage>
        <taxon>Bacteria</taxon>
        <taxon>Pseudomonadati</taxon>
        <taxon>Pseudomonadota</taxon>
        <taxon>Betaproteobacteria</taxon>
        <taxon>Burkholderiales</taxon>
        <taxon>Sphaerotilaceae</taxon>
        <taxon>Roseateles</taxon>
    </lineage>
</organism>
<keyword evidence="7 8" id="KW-0472">Membrane</keyword>
<feature type="transmembrane region" description="Helical" evidence="8">
    <location>
        <begin position="240"/>
        <end position="263"/>
    </location>
</feature>
<dbReference type="EMBL" id="SMBU01000001">
    <property type="protein sequence ID" value="TCV04584.1"/>
    <property type="molecule type" value="Genomic_DNA"/>
</dbReference>
<dbReference type="InterPro" id="IPR035906">
    <property type="entry name" value="MetI-like_sf"/>
</dbReference>
<feature type="transmembrane region" description="Helical" evidence="8">
    <location>
        <begin position="139"/>
        <end position="161"/>
    </location>
</feature>
<comment type="caution">
    <text evidence="10">The sequence shown here is derived from an EMBL/GenBank/DDBJ whole genome shotgun (WGS) entry which is preliminary data.</text>
</comment>
<keyword evidence="6 8" id="KW-1133">Transmembrane helix</keyword>
<dbReference type="InterPro" id="IPR000515">
    <property type="entry name" value="MetI-like"/>
</dbReference>
<dbReference type="PROSITE" id="PS50928">
    <property type="entry name" value="ABC_TM1"/>
    <property type="match status" value="1"/>
</dbReference>
<dbReference type="AlphaFoldDB" id="A0A4R3VL29"/>
<evidence type="ECO:0000313" key="11">
    <source>
        <dbReference type="Proteomes" id="UP000295110"/>
    </source>
</evidence>
<dbReference type="Pfam" id="PF00528">
    <property type="entry name" value="BPD_transp_1"/>
    <property type="match status" value="1"/>
</dbReference>
<evidence type="ECO:0000256" key="4">
    <source>
        <dbReference type="ARBA" id="ARBA00022475"/>
    </source>
</evidence>
<feature type="transmembrane region" description="Helical" evidence="8">
    <location>
        <begin position="100"/>
        <end position="127"/>
    </location>
</feature>
<dbReference type="InterPro" id="IPR051789">
    <property type="entry name" value="Bact_Polyamine_Transport"/>
</dbReference>
<evidence type="ECO:0000256" key="8">
    <source>
        <dbReference type="RuleBase" id="RU363032"/>
    </source>
</evidence>
<evidence type="ECO:0000313" key="10">
    <source>
        <dbReference type="EMBL" id="TCV04584.1"/>
    </source>
</evidence>
<evidence type="ECO:0000256" key="6">
    <source>
        <dbReference type="ARBA" id="ARBA00022989"/>
    </source>
</evidence>
<dbReference type="OrthoDB" id="9782004at2"/>
<dbReference type="PANTHER" id="PTHR43848">
    <property type="entry name" value="PUTRESCINE TRANSPORT SYSTEM PERMEASE PROTEIN POTI"/>
    <property type="match status" value="1"/>
</dbReference>
<proteinExistence type="inferred from homology"/>
<dbReference type="GO" id="GO:0055085">
    <property type="term" value="P:transmembrane transport"/>
    <property type="evidence" value="ECO:0007669"/>
    <property type="project" value="InterPro"/>
</dbReference>
<keyword evidence="4" id="KW-1003">Cell membrane</keyword>
<dbReference type="SUPFAM" id="SSF161098">
    <property type="entry name" value="MetI-like"/>
    <property type="match status" value="1"/>
</dbReference>
<evidence type="ECO:0000259" key="9">
    <source>
        <dbReference type="PROSITE" id="PS50928"/>
    </source>
</evidence>
<evidence type="ECO:0000256" key="5">
    <source>
        <dbReference type="ARBA" id="ARBA00022692"/>
    </source>
</evidence>
<evidence type="ECO:0000256" key="2">
    <source>
        <dbReference type="ARBA" id="ARBA00007069"/>
    </source>
</evidence>
<keyword evidence="3 8" id="KW-0813">Transport</keyword>
<dbReference type="CDD" id="cd06261">
    <property type="entry name" value="TM_PBP2"/>
    <property type="match status" value="1"/>
</dbReference>
<evidence type="ECO:0000256" key="1">
    <source>
        <dbReference type="ARBA" id="ARBA00004651"/>
    </source>
</evidence>
<feature type="transmembrane region" description="Helical" evidence="8">
    <location>
        <begin position="60"/>
        <end position="88"/>
    </location>
</feature>
<evidence type="ECO:0000256" key="3">
    <source>
        <dbReference type="ARBA" id="ARBA00022448"/>
    </source>
</evidence>